<gene>
    <name evidence="1" type="ORF">BZL30_1223</name>
</gene>
<organism evidence="1 2">
    <name type="scientific">Mycobacterium kansasii</name>
    <dbReference type="NCBI Taxonomy" id="1768"/>
    <lineage>
        <taxon>Bacteria</taxon>
        <taxon>Bacillati</taxon>
        <taxon>Actinomycetota</taxon>
        <taxon>Actinomycetes</taxon>
        <taxon>Mycobacteriales</taxon>
        <taxon>Mycobacteriaceae</taxon>
        <taxon>Mycobacterium</taxon>
    </lineage>
</organism>
<evidence type="ECO:0000313" key="1">
    <source>
        <dbReference type="EMBL" id="OOK82305.1"/>
    </source>
</evidence>
<evidence type="ECO:0000313" key="2">
    <source>
        <dbReference type="Proteomes" id="UP000189229"/>
    </source>
</evidence>
<dbReference type="EMBL" id="MVBM01000001">
    <property type="protein sequence ID" value="OOK82305.1"/>
    <property type="molecule type" value="Genomic_DNA"/>
</dbReference>
<reference evidence="1 2" key="1">
    <citation type="submission" date="2017-02" db="EMBL/GenBank/DDBJ databases">
        <title>Complete genome sequences of Mycobacterium kansasii strains isolated from rhesus macaques.</title>
        <authorList>
            <person name="Panda A."/>
            <person name="Nagaraj S."/>
            <person name="Zhao X."/>
            <person name="Tettelin H."/>
            <person name="Detolla L.J."/>
        </authorList>
    </citation>
    <scope>NUCLEOTIDE SEQUENCE [LARGE SCALE GENOMIC DNA]</scope>
    <source>
        <strain evidence="1 2">11-3813</strain>
    </source>
</reference>
<dbReference type="AlphaFoldDB" id="A0A1V3XSX6"/>
<proteinExistence type="predicted"/>
<protein>
    <submittedName>
        <fullName evidence="1">Uncharacterized protein</fullName>
    </submittedName>
</protein>
<name>A0A1V3XSX6_MYCKA</name>
<accession>A0A1V3XSX6</accession>
<sequence length="44" mass="4600">MPIALSPPGGLDDCPGGRSMLTCVRFGRFAAPPGCDRRPPVEMA</sequence>
<dbReference type="Proteomes" id="UP000189229">
    <property type="component" value="Unassembled WGS sequence"/>
</dbReference>
<comment type="caution">
    <text evidence="1">The sequence shown here is derived from an EMBL/GenBank/DDBJ whole genome shotgun (WGS) entry which is preliminary data.</text>
</comment>